<reference evidence="3" key="1">
    <citation type="submission" date="2025-08" db="UniProtKB">
        <authorList>
            <consortium name="RefSeq"/>
        </authorList>
    </citation>
    <scope>IDENTIFICATION</scope>
    <source>
        <tissue evidence="3">Whole body</tissue>
    </source>
</reference>
<organism evidence="2 3">
    <name type="scientific">Vanessa tameamea</name>
    <name type="common">Kamehameha butterfly</name>
    <dbReference type="NCBI Taxonomy" id="334116"/>
    <lineage>
        <taxon>Eukaryota</taxon>
        <taxon>Metazoa</taxon>
        <taxon>Ecdysozoa</taxon>
        <taxon>Arthropoda</taxon>
        <taxon>Hexapoda</taxon>
        <taxon>Insecta</taxon>
        <taxon>Pterygota</taxon>
        <taxon>Neoptera</taxon>
        <taxon>Endopterygota</taxon>
        <taxon>Lepidoptera</taxon>
        <taxon>Glossata</taxon>
        <taxon>Ditrysia</taxon>
        <taxon>Papilionoidea</taxon>
        <taxon>Nymphalidae</taxon>
        <taxon>Nymphalinae</taxon>
        <taxon>Vanessa</taxon>
    </lineage>
</organism>
<evidence type="ECO:0000256" key="1">
    <source>
        <dbReference type="SAM" id="SignalP"/>
    </source>
</evidence>
<keyword evidence="1" id="KW-0732">Signal</keyword>
<protein>
    <submittedName>
        <fullName evidence="3">Uncharacterized protein LOC113394506</fullName>
    </submittedName>
</protein>
<dbReference type="Proteomes" id="UP001652626">
    <property type="component" value="Chromosome 4"/>
</dbReference>
<accession>A0A8B8HS10</accession>
<dbReference type="GeneID" id="113394506"/>
<dbReference type="AlphaFoldDB" id="A0A8B8HS10"/>
<sequence>MGFKGMYFVLITLSIYLIQHTDAFPRDSSVTKTETLLELHETASSTVKGSPVQVLSESDVKIPGRVSCPYEEATEYAICQEHCLPKGYSYGICVSETCSCI</sequence>
<evidence type="ECO:0000313" key="3">
    <source>
        <dbReference type="RefSeq" id="XP_026487623.2"/>
    </source>
</evidence>
<feature type="signal peptide" evidence="1">
    <location>
        <begin position="1"/>
        <end position="23"/>
    </location>
</feature>
<gene>
    <name evidence="3" type="primary">LOC113394506</name>
</gene>
<proteinExistence type="predicted"/>
<dbReference type="OrthoDB" id="7416635at2759"/>
<name>A0A8B8HS10_VANTA</name>
<dbReference type="RefSeq" id="XP_026487623.2">
    <property type="nucleotide sequence ID" value="XM_026631838.2"/>
</dbReference>
<feature type="chain" id="PRO_5046295696" evidence="1">
    <location>
        <begin position="24"/>
        <end position="101"/>
    </location>
</feature>
<dbReference type="OMA" id="RISCPHE"/>
<evidence type="ECO:0000313" key="2">
    <source>
        <dbReference type="Proteomes" id="UP001652626"/>
    </source>
</evidence>
<keyword evidence="2" id="KW-1185">Reference proteome</keyword>